<proteinExistence type="predicted"/>
<protein>
    <submittedName>
        <fullName evidence="1">Uncharacterized protein</fullName>
    </submittedName>
</protein>
<keyword evidence="2" id="KW-1185">Reference proteome</keyword>
<dbReference type="EMBL" id="WVUH01000503">
    <property type="protein sequence ID" value="MBO4210521.1"/>
    <property type="molecule type" value="Genomic_DNA"/>
</dbReference>
<name>A0ABS3W1B9_MICEH</name>
<dbReference type="Proteomes" id="UP000823521">
    <property type="component" value="Unassembled WGS sequence"/>
</dbReference>
<accession>A0ABS3W1B9</accession>
<reference evidence="1 2" key="1">
    <citation type="submission" date="2019-12" db="EMBL/GenBank/DDBJ databases">
        <title>Whole genome sequencing of endophytic Actinobacterium Micromonospora sp. MPMI6T.</title>
        <authorList>
            <person name="Evv R."/>
            <person name="Podile A.R."/>
        </authorList>
    </citation>
    <scope>NUCLEOTIDE SEQUENCE [LARGE SCALE GENOMIC DNA]</scope>
    <source>
        <strain evidence="1 2">MPMI6</strain>
    </source>
</reference>
<sequence>MLFFTSDALAEPHGYQLHTATRTFPQSPEADDLPRLLADLTEVAVDNIAALGRAWSPLGPEGSMVNGGDMTLPPTATYVGVGVSTLDSDRGRWYQVAATLRQAAAADRYMSAFNLKGQCYALLTDGTALHVDRDPDARLGDTGIRCNKTLDPDRITYHNPHANLPEQGDDETRLIWRRLIALNTTLATHLLARRPA</sequence>
<evidence type="ECO:0000313" key="2">
    <source>
        <dbReference type="Proteomes" id="UP000823521"/>
    </source>
</evidence>
<comment type="caution">
    <text evidence="1">The sequence shown here is derived from an EMBL/GenBank/DDBJ whole genome shotgun (WGS) entry which is preliminary data.</text>
</comment>
<organism evidence="1 2">
    <name type="scientific">Micromonospora echinofusca</name>
    <dbReference type="NCBI Taxonomy" id="47858"/>
    <lineage>
        <taxon>Bacteria</taxon>
        <taxon>Bacillati</taxon>
        <taxon>Actinomycetota</taxon>
        <taxon>Actinomycetes</taxon>
        <taxon>Micromonosporales</taxon>
        <taxon>Micromonosporaceae</taxon>
        <taxon>Micromonospora</taxon>
    </lineage>
</organism>
<gene>
    <name evidence="1" type="ORF">GSF22_31690</name>
</gene>
<evidence type="ECO:0000313" key="1">
    <source>
        <dbReference type="EMBL" id="MBO4210521.1"/>
    </source>
</evidence>